<keyword evidence="1" id="KW-1133">Transmembrane helix</keyword>
<gene>
    <name evidence="2" type="ORF">QR46_3404</name>
</gene>
<comment type="caution">
    <text evidence="2">The sequence shown here is derived from an EMBL/GenBank/DDBJ whole genome shotgun (WGS) entry which is preliminary data.</text>
</comment>
<feature type="transmembrane region" description="Helical" evidence="1">
    <location>
        <begin position="12"/>
        <end position="35"/>
    </location>
</feature>
<reference evidence="2 3" key="1">
    <citation type="journal article" date="2015" name="Mol. Biochem. Parasitol.">
        <title>Identification of polymorphic genes for use in assemblage B genotyping assays through comparative genomics of multiple assemblage B Giardia duodenalis isolates.</title>
        <authorList>
            <person name="Wielinga C."/>
            <person name="Thompson R.C."/>
            <person name="Monis P."/>
            <person name="Ryan U."/>
        </authorList>
    </citation>
    <scope>NUCLEOTIDE SEQUENCE [LARGE SCALE GENOMIC DNA]</scope>
    <source>
        <strain evidence="2 3">BAH15c1</strain>
    </source>
</reference>
<dbReference type="AlphaFoldDB" id="A0A132NRI4"/>
<name>A0A132NRI4_GIAIN</name>
<dbReference type="VEuPathDB" id="GiardiaDB:QR46_3404"/>
<sequence>MSEGSAANNGPSLGVMIGLIVGVMIVAQVIIQGLITLRMKKLKVSYEEVKEDAQLSNALLVGTNVATCYHCYRLEMNTWGDAKVKAALAEHSVKLIRAKPSCVNAYCTKNNIKQGRGIPFTVLIGKDGKCLGTVEGYREPRVMLGIIKKYFPLSDEVTVN</sequence>
<keyword evidence="1" id="KW-0812">Transmembrane</keyword>
<keyword evidence="1" id="KW-0472">Membrane</keyword>
<dbReference type="InterPro" id="IPR036249">
    <property type="entry name" value="Thioredoxin-like_sf"/>
</dbReference>
<protein>
    <submittedName>
        <fullName evidence="2">Uncharacterized protein</fullName>
    </submittedName>
</protein>
<evidence type="ECO:0000313" key="2">
    <source>
        <dbReference type="EMBL" id="KWX12608.1"/>
    </source>
</evidence>
<evidence type="ECO:0000313" key="3">
    <source>
        <dbReference type="Proteomes" id="UP000070089"/>
    </source>
</evidence>
<dbReference type="SUPFAM" id="SSF52833">
    <property type="entry name" value="Thioredoxin-like"/>
    <property type="match status" value="1"/>
</dbReference>
<dbReference type="OrthoDB" id="10253398at2759"/>
<organism evidence="2 3">
    <name type="scientific">Giardia duodenalis assemblage B</name>
    <dbReference type="NCBI Taxonomy" id="1394984"/>
    <lineage>
        <taxon>Eukaryota</taxon>
        <taxon>Metamonada</taxon>
        <taxon>Diplomonadida</taxon>
        <taxon>Hexamitidae</taxon>
        <taxon>Giardiinae</taxon>
        <taxon>Giardia</taxon>
    </lineage>
</organism>
<dbReference type="Proteomes" id="UP000070089">
    <property type="component" value="Unassembled WGS sequence"/>
</dbReference>
<accession>A0A132NRI4</accession>
<dbReference type="Gene3D" id="3.40.30.10">
    <property type="entry name" value="Glutaredoxin"/>
    <property type="match status" value="1"/>
</dbReference>
<proteinExistence type="predicted"/>
<dbReference type="EMBL" id="JXTI01000108">
    <property type="protein sequence ID" value="KWX12608.1"/>
    <property type="molecule type" value="Genomic_DNA"/>
</dbReference>
<evidence type="ECO:0000256" key="1">
    <source>
        <dbReference type="SAM" id="Phobius"/>
    </source>
</evidence>